<dbReference type="EMBL" id="BK032642">
    <property type="protein sequence ID" value="DAF52814.1"/>
    <property type="molecule type" value="Genomic_DNA"/>
</dbReference>
<evidence type="ECO:0000313" key="1">
    <source>
        <dbReference type="EMBL" id="DAF52814.1"/>
    </source>
</evidence>
<accession>A0A8S5SPC3</accession>
<name>A0A8S5SPC3_9CAUD</name>
<reference evidence="1" key="1">
    <citation type="journal article" date="2021" name="Proc. Natl. Acad. Sci. U.S.A.">
        <title>A Catalog of Tens of Thousands of Viruses from Human Metagenomes Reveals Hidden Associations with Chronic Diseases.</title>
        <authorList>
            <person name="Tisza M.J."/>
            <person name="Buck C.B."/>
        </authorList>
    </citation>
    <scope>NUCLEOTIDE SEQUENCE</scope>
    <source>
        <strain evidence="1">CtqSm5</strain>
    </source>
</reference>
<protein>
    <submittedName>
        <fullName evidence="1">Uncharacterized protein</fullName>
    </submittedName>
</protein>
<organism evidence="1">
    <name type="scientific">Siphoviridae sp. ctqSm5</name>
    <dbReference type="NCBI Taxonomy" id="2827949"/>
    <lineage>
        <taxon>Viruses</taxon>
        <taxon>Duplodnaviria</taxon>
        <taxon>Heunggongvirae</taxon>
        <taxon>Uroviricota</taxon>
        <taxon>Caudoviricetes</taxon>
    </lineage>
</organism>
<sequence length="73" mass="8807">MCKPELTFQPELYSRISNPSLSINNSIVIRVETWEGVHQQVVCFDNSNWNFSRREMEDLLYRFKEELNNYFEA</sequence>
<proteinExistence type="predicted"/>